<dbReference type="Proteomes" id="UP000054538">
    <property type="component" value="Unassembled WGS sequence"/>
</dbReference>
<dbReference type="EMBL" id="KN830620">
    <property type="protein sequence ID" value="KIK72627.1"/>
    <property type="molecule type" value="Genomic_DNA"/>
</dbReference>
<dbReference type="OrthoDB" id="2691046at2759"/>
<keyword evidence="2" id="KW-1185">Reference proteome</keyword>
<sequence length="129" mass="14668">MSSPHRQELLDFQMNDSNFMKMIRMERHLSAKWKNALLALREAGRAFDSLDSGMPDGERHHWMDMECATLNTWVDDPSTMVIFQLKTNKAASVWTVEMDLLGQHASSVETPQGTVMWLAQGLAIKESSI</sequence>
<proteinExistence type="predicted"/>
<accession>A0A0D0BLS3</accession>
<organism evidence="1 2">
    <name type="scientific">Paxillus rubicundulus Ve08.2h10</name>
    <dbReference type="NCBI Taxonomy" id="930991"/>
    <lineage>
        <taxon>Eukaryota</taxon>
        <taxon>Fungi</taxon>
        <taxon>Dikarya</taxon>
        <taxon>Basidiomycota</taxon>
        <taxon>Agaricomycotina</taxon>
        <taxon>Agaricomycetes</taxon>
        <taxon>Agaricomycetidae</taxon>
        <taxon>Boletales</taxon>
        <taxon>Paxilineae</taxon>
        <taxon>Paxillaceae</taxon>
        <taxon>Paxillus</taxon>
    </lineage>
</organism>
<dbReference type="AlphaFoldDB" id="A0A0D0BLS3"/>
<reference evidence="2" key="2">
    <citation type="submission" date="2015-01" db="EMBL/GenBank/DDBJ databases">
        <title>Evolutionary Origins and Diversification of the Mycorrhizal Mutualists.</title>
        <authorList>
            <consortium name="DOE Joint Genome Institute"/>
            <consortium name="Mycorrhizal Genomics Consortium"/>
            <person name="Kohler A."/>
            <person name="Kuo A."/>
            <person name="Nagy L.G."/>
            <person name="Floudas D."/>
            <person name="Copeland A."/>
            <person name="Barry K.W."/>
            <person name="Cichocki N."/>
            <person name="Veneault-Fourrey C."/>
            <person name="LaButti K."/>
            <person name="Lindquist E.A."/>
            <person name="Lipzen A."/>
            <person name="Lundell T."/>
            <person name="Morin E."/>
            <person name="Murat C."/>
            <person name="Riley R."/>
            <person name="Ohm R."/>
            <person name="Sun H."/>
            <person name="Tunlid A."/>
            <person name="Henrissat B."/>
            <person name="Grigoriev I.V."/>
            <person name="Hibbett D.S."/>
            <person name="Martin F."/>
        </authorList>
    </citation>
    <scope>NUCLEOTIDE SEQUENCE [LARGE SCALE GENOMIC DNA]</scope>
    <source>
        <strain evidence="2">Ve08.2h10</strain>
    </source>
</reference>
<name>A0A0D0BLS3_9AGAM</name>
<dbReference type="InParanoid" id="A0A0D0BLS3"/>
<evidence type="ECO:0000313" key="1">
    <source>
        <dbReference type="EMBL" id="KIK72627.1"/>
    </source>
</evidence>
<dbReference type="STRING" id="930991.A0A0D0BLS3"/>
<gene>
    <name evidence="1" type="ORF">PAXRUDRAFT_86477</name>
</gene>
<dbReference type="HOGENOM" id="CLU_160409_0_0_1"/>
<feature type="non-terminal residue" evidence="1">
    <location>
        <position position="129"/>
    </location>
</feature>
<reference evidence="1 2" key="1">
    <citation type="submission" date="2014-04" db="EMBL/GenBank/DDBJ databases">
        <authorList>
            <consortium name="DOE Joint Genome Institute"/>
            <person name="Kuo A."/>
            <person name="Kohler A."/>
            <person name="Jargeat P."/>
            <person name="Nagy L.G."/>
            <person name="Floudas D."/>
            <person name="Copeland A."/>
            <person name="Barry K.W."/>
            <person name="Cichocki N."/>
            <person name="Veneault-Fourrey C."/>
            <person name="LaButti K."/>
            <person name="Lindquist E.A."/>
            <person name="Lipzen A."/>
            <person name="Lundell T."/>
            <person name="Morin E."/>
            <person name="Murat C."/>
            <person name="Sun H."/>
            <person name="Tunlid A."/>
            <person name="Henrissat B."/>
            <person name="Grigoriev I.V."/>
            <person name="Hibbett D.S."/>
            <person name="Martin F."/>
            <person name="Nordberg H.P."/>
            <person name="Cantor M.N."/>
            <person name="Hua S.X."/>
        </authorList>
    </citation>
    <scope>NUCLEOTIDE SEQUENCE [LARGE SCALE GENOMIC DNA]</scope>
    <source>
        <strain evidence="1 2">Ve08.2h10</strain>
    </source>
</reference>
<evidence type="ECO:0000313" key="2">
    <source>
        <dbReference type="Proteomes" id="UP000054538"/>
    </source>
</evidence>
<protein>
    <submittedName>
        <fullName evidence="1">Unplaced genomic scaffold scaffold_5798, whole genome shotgun sequence</fullName>
    </submittedName>
</protein>